<evidence type="ECO:0008006" key="4">
    <source>
        <dbReference type="Google" id="ProtNLM"/>
    </source>
</evidence>
<evidence type="ECO:0000313" key="2">
    <source>
        <dbReference type="EMBL" id="MBO0477715.1"/>
    </source>
</evidence>
<evidence type="ECO:0000313" key="3">
    <source>
        <dbReference type="Proteomes" id="UP000664857"/>
    </source>
</evidence>
<feature type="transmembrane region" description="Helical" evidence="1">
    <location>
        <begin position="213"/>
        <end position="235"/>
    </location>
</feature>
<feature type="transmembrane region" description="Helical" evidence="1">
    <location>
        <begin position="172"/>
        <end position="193"/>
    </location>
</feature>
<keyword evidence="1" id="KW-1133">Transmembrane helix</keyword>
<keyword evidence="1" id="KW-0472">Membrane</keyword>
<sequence>MNKTAMLKLQLIRYLRGISLFLVVYLVSIGLFSFIAPLTKLSFDFDNLSYIFVIYLGIISWIITGSSVKLFSYHSYSRQSIINMSSVVQLIISLLASLLLMGHTFLMGLFPTLSKDQAASQVRNIYISDLTTIPWLQVLLTIVFIMLAIFTLLQLTNLVLISTYKMKRRNAIILILVMALIVFGILFSLPFWSKSMIGVAIIVFGFLFGTGQSMVPAIVIPLVILCLITLVSYLLSKKWLKQLEIYKNISI</sequence>
<dbReference type="RefSeq" id="WP_206967937.1">
    <property type="nucleotide sequence ID" value="NZ_JAFLVX010000032.1"/>
</dbReference>
<reference evidence="2 3" key="1">
    <citation type="submission" date="2021-03" db="EMBL/GenBank/DDBJ databases">
        <title>Enterococcal diversity collection.</title>
        <authorList>
            <person name="Gilmore M.S."/>
            <person name="Schwartzman J."/>
            <person name="Van Tyne D."/>
            <person name="Martin M."/>
            <person name="Earl A.M."/>
            <person name="Manson A.L."/>
            <person name="Straub T."/>
            <person name="Salamzade R."/>
            <person name="Saavedra J."/>
            <person name="Lebreton F."/>
            <person name="Prichula J."/>
            <person name="Schaufler K."/>
            <person name="Gaca A."/>
            <person name="Sgardioli B."/>
            <person name="Wagenaar J."/>
            <person name="Strong T."/>
        </authorList>
    </citation>
    <scope>NUCLEOTIDE SEQUENCE [LARGE SCALE GENOMIC DNA]</scope>
    <source>
        <strain evidence="2 3">DIV0080</strain>
    </source>
</reference>
<dbReference type="Proteomes" id="UP000664857">
    <property type="component" value="Unassembled WGS sequence"/>
</dbReference>
<name>A0ABS3HVD4_9ENTE</name>
<feature type="transmembrane region" description="Helical" evidence="1">
    <location>
        <begin position="133"/>
        <end position="160"/>
    </location>
</feature>
<feature type="transmembrane region" description="Helical" evidence="1">
    <location>
        <begin position="20"/>
        <end position="38"/>
    </location>
</feature>
<accession>A0ABS3HVD4</accession>
<feature type="transmembrane region" description="Helical" evidence="1">
    <location>
        <begin position="91"/>
        <end position="113"/>
    </location>
</feature>
<organism evidence="2 3">
    <name type="scientific">Candidatus Vagococcus giribetii</name>
    <dbReference type="NCBI Taxonomy" id="2230876"/>
    <lineage>
        <taxon>Bacteria</taxon>
        <taxon>Bacillati</taxon>
        <taxon>Bacillota</taxon>
        <taxon>Bacilli</taxon>
        <taxon>Lactobacillales</taxon>
        <taxon>Enterococcaceae</taxon>
        <taxon>Vagococcus</taxon>
    </lineage>
</organism>
<dbReference type="EMBL" id="JAFLVX010000032">
    <property type="protein sequence ID" value="MBO0477715.1"/>
    <property type="molecule type" value="Genomic_DNA"/>
</dbReference>
<keyword evidence="3" id="KW-1185">Reference proteome</keyword>
<keyword evidence="1" id="KW-0812">Transmembrane</keyword>
<comment type="caution">
    <text evidence="2">The sequence shown here is derived from an EMBL/GenBank/DDBJ whole genome shotgun (WGS) entry which is preliminary data.</text>
</comment>
<proteinExistence type="predicted"/>
<protein>
    <recommendedName>
        <fullName evidence="4">ABC transporter permease</fullName>
    </recommendedName>
</protein>
<evidence type="ECO:0000256" key="1">
    <source>
        <dbReference type="SAM" id="Phobius"/>
    </source>
</evidence>
<gene>
    <name evidence="2" type="ORF">DOK76_11575</name>
</gene>
<feature type="transmembrane region" description="Helical" evidence="1">
    <location>
        <begin position="50"/>
        <end position="71"/>
    </location>
</feature>